<comment type="caution">
    <text evidence="2">The sequence shown here is derived from an EMBL/GenBank/DDBJ whole genome shotgun (WGS) entry which is preliminary data.</text>
</comment>
<dbReference type="EMBL" id="JAVDRD010000005">
    <property type="protein sequence ID" value="MDR6511483.1"/>
    <property type="molecule type" value="Genomic_DNA"/>
</dbReference>
<evidence type="ECO:0000313" key="2">
    <source>
        <dbReference type="EMBL" id="MDR6511483.1"/>
    </source>
</evidence>
<accession>A0ABU1MMV1</accession>
<dbReference type="Proteomes" id="UP001184150">
    <property type="component" value="Unassembled WGS sequence"/>
</dbReference>
<evidence type="ECO:0000256" key="1">
    <source>
        <dbReference type="SAM" id="MobiDB-lite"/>
    </source>
</evidence>
<keyword evidence="3" id="KW-1185">Reference proteome</keyword>
<feature type="compositionally biased region" description="Basic and acidic residues" evidence="1">
    <location>
        <begin position="28"/>
        <end position="40"/>
    </location>
</feature>
<protein>
    <submittedName>
        <fullName evidence="2">Uncharacterized protein</fullName>
    </submittedName>
</protein>
<dbReference type="RefSeq" id="WP_309805350.1">
    <property type="nucleotide sequence ID" value="NZ_JAVDRD010000005.1"/>
</dbReference>
<name>A0ABU1MMV1_9SPHN</name>
<gene>
    <name evidence="2" type="ORF">J2792_002355</name>
</gene>
<evidence type="ECO:0000313" key="3">
    <source>
        <dbReference type="Proteomes" id="UP001184150"/>
    </source>
</evidence>
<feature type="region of interest" description="Disordered" evidence="1">
    <location>
        <begin position="28"/>
        <end position="48"/>
    </location>
</feature>
<sequence length="74" mass="8117">MTQFKIQTVRQGHMVLVSGHSEVAQIRNDGRGWEATRTEGPRGPSMKWIGEPVRVSHLVNQPDGAEQIAVALGL</sequence>
<proteinExistence type="predicted"/>
<organism evidence="2 3">
    <name type="scientific">Novosphingobium capsulatum</name>
    <dbReference type="NCBI Taxonomy" id="13688"/>
    <lineage>
        <taxon>Bacteria</taxon>
        <taxon>Pseudomonadati</taxon>
        <taxon>Pseudomonadota</taxon>
        <taxon>Alphaproteobacteria</taxon>
        <taxon>Sphingomonadales</taxon>
        <taxon>Sphingomonadaceae</taxon>
        <taxon>Novosphingobium</taxon>
    </lineage>
</organism>
<reference evidence="2 3" key="1">
    <citation type="submission" date="2023-07" db="EMBL/GenBank/DDBJ databases">
        <title>Sorghum-associated microbial communities from plants grown in Nebraska, USA.</title>
        <authorList>
            <person name="Schachtman D."/>
        </authorList>
    </citation>
    <scope>NUCLEOTIDE SEQUENCE [LARGE SCALE GENOMIC DNA]</scope>
    <source>
        <strain evidence="2 3">DS1027</strain>
    </source>
</reference>